<dbReference type="Proteomes" id="UP000229554">
    <property type="component" value="Unassembled WGS sequence"/>
</dbReference>
<dbReference type="InterPro" id="IPR003386">
    <property type="entry name" value="LACT/PDAT_acylTrfase"/>
</dbReference>
<dbReference type="Gene3D" id="3.40.50.1820">
    <property type="entry name" value="alpha/beta hydrolase"/>
    <property type="match status" value="1"/>
</dbReference>
<evidence type="ECO:0000313" key="1">
    <source>
        <dbReference type="EMBL" id="PJE63098.1"/>
    </source>
</evidence>
<protein>
    <submittedName>
        <fullName evidence="1">Uncharacterized protein</fullName>
    </submittedName>
</protein>
<organism evidence="1 2">
    <name type="scientific">Candidatus Roizmanbacteria bacterium CG10_big_fil_rev_8_21_14_0_10_39_6</name>
    <dbReference type="NCBI Taxonomy" id="1974853"/>
    <lineage>
        <taxon>Bacteria</taxon>
        <taxon>Candidatus Roizmaniibacteriota</taxon>
    </lineage>
</organism>
<dbReference type="AlphaFoldDB" id="A0A2M8KT44"/>
<comment type="caution">
    <text evidence="1">The sequence shown here is derived from an EMBL/GenBank/DDBJ whole genome shotgun (WGS) entry which is preliminary data.</text>
</comment>
<name>A0A2M8KT44_9BACT</name>
<accession>A0A2M8KT44</accession>
<dbReference type="InterPro" id="IPR023296">
    <property type="entry name" value="Glyco_hydro_beta-prop_sf"/>
</dbReference>
<dbReference type="Gene3D" id="2.115.10.20">
    <property type="entry name" value="Glycosyl hydrolase domain, family 43"/>
    <property type="match status" value="1"/>
</dbReference>
<dbReference type="GO" id="GO:0006629">
    <property type="term" value="P:lipid metabolic process"/>
    <property type="evidence" value="ECO:0007669"/>
    <property type="project" value="InterPro"/>
</dbReference>
<evidence type="ECO:0000313" key="2">
    <source>
        <dbReference type="Proteomes" id="UP000229554"/>
    </source>
</evidence>
<feature type="non-terminal residue" evidence="1">
    <location>
        <position position="520"/>
    </location>
</feature>
<proteinExistence type="predicted"/>
<dbReference type="InterPro" id="IPR029058">
    <property type="entry name" value="AB_hydrolase_fold"/>
</dbReference>
<dbReference type="EMBL" id="PFED01000054">
    <property type="protein sequence ID" value="PJE63098.1"/>
    <property type="molecule type" value="Genomic_DNA"/>
</dbReference>
<dbReference type="GO" id="GO:0008374">
    <property type="term" value="F:O-acyltransferase activity"/>
    <property type="evidence" value="ECO:0007669"/>
    <property type="project" value="InterPro"/>
</dbReference>
<gene>
    <name evidence="1" type="ORF">COU88_01370</name>
</gene>
<dbReference type="SUPFAM" id="SSF53474">
    <property type="entry name" value="alpha/beta-Hydrolases"/>
    <property type="match status" value="1"/>
</dbReference>
<dbReference type="SUPFAM" id="SSF75005">
    <property type="entry name" value="Arabinanase/levansucrase/invertase"/>
    <property type="match status" value="2"/>
</dbReference>
<sequence length="520" mass="59260">MKKGIFLIIVLIILTQLRTAYAIDHMYKAEQNPLEISLPQDYTSIFQSHVIYHDGLFKGVFSAQHSSGMYNLIYADSTDAQHWEHTREILAIGKDLGTPRIFIHESTIRLYYSKQFNNSYHVYSVSCSPDFTCDHNDRLELSPVVGTWDADDVASPFLFEEKGTYWLLYSGWKNNGWKIGAAYSADAHNWIRCPNNPIISSGDGPFMQKDGDRFVLYYHKPDASGIFKTQTGSELSCDSQWSESTHVIAKEKPYDVNHIIAPSIINKDEHTYLFYSGRDTENIWHLIEATDTPQETTFTVILPGFGASWNKEALLHRKIVPAQDWRMVPFVHEYDGLLETFNALHLKEGSDYMLFSYDWRRRVEESADELYTTLKNTVWIERPNTKITLIGHSLGGLVGKIFAQKHPGLTDRLITVGTPHRGIVQVYGPLEAGELGKGNDLLWLGQHILLALEKKGVETHRQTLTRALPVLFDLFPTYDFLIDQNDKTISFSSLSIQNSLLIPTIDMSGNMFTIYGMSKL</sequence>
<reference evidence="2" key="1">
    <citation type="submission" date="2017-09" db="EMBL/GenBank/DDBJ databases">
        <title>Depth-based differentiation of microbial function through sediment-hosted aquifers and enrichment of novel symbionts in the deep terrestrial subsurface.</title>
        <authorList>
            <person name="Probst A.J."/>
            <person name="Ladd B."/>
            <person name="Jarett J.K."/>
            <person name="Geller-Mcgrath D.E."/>
            <person name="Sieber C.M.K."/>
            <person name="Emerson J.B."/>
            <person name="Anantharaman K."/>
            <person name="Thomas B.C."/>
            <person name="Malmstrom R."/>
            <person name="Stieglmeier M."/>
            <person name="Klingl A."/>
            <person name="Woyke T."/>
            <person name="Ryan C.M."/>
            <person name="Banfield J.F."/>
        </authorList>
    </citation>
    <scope>NUCLEOTIDE SEQUENCE [LARGE SCALE GENOMIC DNA]</scope>
</reference>
<dbReference type="Pfam" id="PF02450">
    <property type="entry name" value="LCAT"/>
    <property type="match status" value="1"/>
</dbReference>